<comment type="caution">
    <text evidence="1">The sequence shown here is derived from an EMBL/GenBank/DDBJ whole genome shotgun (WGS) entry which is preliminary data.</text>
</comment>
<accession>A0A951UDH3</accession>
<sequence>MVSVPKRFRQIIVGQWGIGYRTFSQSLLPRKPPSLRYQEESTNSETFSVTTISDYGYSDEVWT</sequence>
<reference evidence="1" key="2">
    <citation type="journal article" date="2022" name="Microbiol. Resour. Announc.">
        <title>Metagenome Sequencing to Explore Phylogenomics of Terrestrial Cyanobacteria.</title>
        <authorList>
            <person name="Ward R.D."/>
            <person name="Stajich J.E."/>
            <person name="Johansen J.R."/>
            <person name="Huntemann M."/>
            <person name="Clum A."/>
            <person name="Foster B."/>
            <person name="Foster B."/>
            <person name="Roux S."/>
            <person name="Palaniappan K."/>
            <person name="Varghese N."/>
            <person name="Mukherjee S."/>
            <person name="Reddy T.B.K."/>
            <person name="Daum C."/>
            <person name="Copeland A."/>
            <person name="Chen I.A."/>
            <person name="Ivanova N.N."/>
            <person name="Kyrpides N.C."/>
            <person name="Shapiro N."/>
            <person name="Eloe-Fadrosh E.A."/>
            <person name="Pietrasiak N."/>
        </authorList>
    </citation>
    <scope>NUCLEOTIDE SEQUENCE</scope>
    <source>
        <strain evidence="1">CPER-KK1</strain>
    </source>
</reference>
<reference evidence="1" key="1">
    <citation type="submission" date="2021-05" db="EMBL/GenBank/DDBJ databases">
        <authorList>
            <person name="Pietrasiak N."/>
            <person name="Ward R."/>
            <person name="Stajich J.E."/>
            <person name="Kurbessoian T."/>
        </authorList>
    </citation>
    <scope>NUCLEOTIDE SEQUENCE</scope>
    <source>
        <strain evidence="1">CPER-KK1</strain>
    </source>
</reference>
<dbReference type="EMBL" id="JAHHIF010000082">
    <property type="protein sequence ID" value="MBW4549119.1"/>
    <property type="molecule type" value="Genomic_DNA"/>
</dbReference>
<evidence type="ECO:0000313" key="1">
    <source>
        <dbReference type="EMBL" id="MBW4549119.1"/>
    </source>
</evidence>
<organism evidence="1 2">
    <name type="scientific">Symplocastrum torsivum CPER-KK1</name>
    <dbReference type="NCBI Taxonomy" id="450513"/>
    <lineage>
        <taxon>Bacteria</taxon>
        <taxon>Bacillati</taxon>
        <taxon>Cyanobacteriota</taxon>
        <taxon>Cyanophyceae</taxon>
        <taxon>Oscillatoriophycideae</taxon>
        <taxon>Oscillatoriales</taxon>
        <taxon>Microcoleaceae</taxon>
        <taxon>Symplocastrum</taxon>
    </lineage>
</organism>
<protein>
    <submittedName>
        <fullName evidence="1">Uncharacterized protein</fullName>
    </submittedName>
</protein>
<gene>
    <name evidence="1" type="ORF">KME25_32645</name>
</gene>
<proteinExistence type="predicted"/>
<dbReference type="Proteomes" id="UP000753908">
    <property type="component" value="Unassembled WGS sequence"/>
</dbReference>
<name>A0A951UDH3_9CYAN</name>
<evidence type="ECO:0000313" key="2">
    <source>
        <dbReference type="Proteomes" id="UP000753908"/>
    </source>
</evidence>
<dbReference type="AlphaFoldDB" id="A0A951UDH3"/>